<comment type="caution">
    <text evidence="4">The sequence shown here is derived from an EMBL/GenBank/DDBJ whole genome shotgun (WGS) entry which is preliminary data.</text>
</comment>
<dbReference type="Pfam" id="PF01263">
    <property type="entry name" value="Aldose_epim"/>
    <property type="match status" value="1"/>
</dbReference>
<dbReference type="InterPro" id="IPR011013">
    <property type="entry name" value="Gal_mutarotase_sf_dom"/>
</dbReference>
<dbReference type="Proteomes" id="UP000451233">
    <property type="component" value="Unassembled WGS sequence"/>
</dbReference>
<evidence type="ECO:0000313" key="5">
    <source>
        <dbReference type="Proteomes" id="UP000451233"/>
    </source>
</evidence>
<dbReference type="GO" id="GO:0030246">
    <property type="term" value="F:carbohydrate binding"/>
    <property type="evidence" value="ECO:0007669"/>
    <property type="project" value="InterPro"/>
</dbReference>
<evidence type="ECO:0000313" key="4">
    <source>
        <dbReference type="EMBL" id="MXV17927.1"/>
    </source>
</evidence>
<dbReference type="EMBL" id="WVHS01000007">
    <property type="protein sequence ID" value="MXV17927.1"/>
    <property type="molecule type" value="Genomic_DNA"/>
</dbReference>
<dbReference type="Gene3D" id="2.70.98.10">
    <property type="match status" value="1"/>
</dbReference>
<dbReference type="RefSeq" id="WP_160908933.1">
    <property type="nucleotide sequence ID" value="NZ_WVHS01000007.1"/>
</dbReference>
<dbReference type="AlphaFoldDB" id="A0A7K1Y527"/>
<name>A0A7K1Y527_9SPHI</name>
<dbReference type="PANTHER" id="PTHR11122">
    <property type="entry name" value="APOSPORY-ASSOCIATED PROTEIN C-RELATED"/>
    <property type="match status" value="1"/>
</dbReference>
<dbReference type="PANTHER" id="PTHR11122:SF13">
    <property type="entry name" value="GLUCOSE-6-PHOSPHATE 1-EPIMERASE"/>
    <property type="match status" value="1"/>
</dbReference>
<evidence type="ECO:0000256" key="3">
    <source>
        <dbReference type="ARBA" id="ARBA00022837"/>
    </source>
</evidence>
<organism evidence="4 5">
    <name type="scientific">Hufsiella ginkgonis</name>
    <dbReference type="NCBI Taxonomy" id="2695274"/>
    <lineage>
        <taxon>Bacteria</taxon>
        <taxon>Pseudomonadati</taxon>
        <taxon>Bacteroidota</taxon>
        <taxon>Sphingobacteriia</taxon>
        <taxon>Sphingobacteriales</taxon>
        <taxon>Sphingobacteriaceae</taxon>
        <taxon>Hufsiella</taxon>
    </lineage>
</organism>
<gene>
    <name evidence="4" type="ORF">GS398_21705</name>
</gene>
<comment type="subunit">
    <text evidence="2">Monomer.</text>
</comment>
<dbReference type="CDD" id="cd09024">
    <property type="entry name" value="Aldose_epim_lacX"/>
    <property type="match status" value="1"/>
</dbReference>
<sequence>MITLENDSLKVSISPEGAQLTSIFNKKDETEHLWQADPAVWGWHAPNLFPLVGESMDQKILVDGAEYKMNRHGFARNAMFGLVDATSVHAKFSLPFSEETLAVYPYRFEFQVLYDLIDNKLRVSYKVINMDQDTIYFGVGAHPAFSVPFDEGASYEDYFIEFEHAEELNTAGITNEGYFSGETKPVSLDGNKLHLTRDLFADDALVFKNIRSRKATIKSKVSDKQVSVSFPHFNYLGLWAKPGAPFVCIEPWLGCADTAGERKELRDRECIQQVAHGHVFETDFTIGIS</sequence>
<dbReference type="SUPFAM" id="SSF74650">
    <property type="entry name" value="Galactose mutarotase-like"/>
    <property type="match status" value="1"/>
</dbReference>
<dbReference type="GO" id="GO:0016853">
    <property type="term" value="F:isomerase activity"/>
    <property type="evidence" value="ECO:0007669"/>
    <property type="project" value="InterPro"/>
</dbReference>
<evidence type="ECO:0000256" key="2">
    <source>
        <dbReference type="ARBA" id="ARBA00011245"/>
    </source>
</evidence>
<reference evidence="4 5" key="1">
    <citation type="submission" date="2019-11" db="EMBL/GenBank/DDBJ databases">
        <title>Pedobacter sp. HMF7056 Genome sequencing and assembly.</title>
        <authorList>
            <person name="Kang H."/>
            <person name="Kim H."/>
            <person name="Joh K."/>
        </authorList>
    </citation>
    <scope>NUCLEOTIDE SEQUENCE [LARGE SCALE GENOMIC DNA]</scope>
    <source>
        <strain evidence="4 5">HMF7056</strain>
    </source>
</reference>
<protein>
    <submittedName>
        <fullName evidence="4">Aldose 1-epimerase family protein</fullName>
    </submittedName>
</protein>
<evidence type="ECO:0000256" key="1">
    <source>
        <dbReference type="ARBA" id="ARBA00001913"/>
    </source>
</evidence>
<dbReference type="InterPro" id="IPR014718">
    <property type="entry name" value="GH-type_carb-bd"/>
</dbReference>
<comment type="cofactor">
    <cofactor evidence="1">
        <name>Ca(2+)</name>
        <dbReference type="ChEBI" id="CHEBI:29108"/>
    </cofactor>
</comment>
<dbReference type="GO" id="GO:0005975">
    <property type="term" value="P:carbohydrate metabolic process"/>
    <property type="evidence" value="ECO:0007669"/>
    <property type="project" value="InterPro"/>
</dbReference>
<dbReference type="InterPro" id="IPR008183">
    <property type="entry name" value="Aldose_1/G6P_1-epimerase"/>
</dbReference>
<dbReference type="InterPro" id="IPR037481">
    <property type="entry name" value="LacX"/>
</dbReference>
<keyword evidence="3" id="KW-0106">Calcium</keyword>
<accession>A0A7K1Y527</accession>
<proteinExistence type="predicted"/>
<keyword evidence="5" id="KW-1185">Reference proteome</keyword>